<dbReference type="SUPFAM" id="SSF52161">
    <property type="entry name" value="Ribosomal protein L13"/>
    <property type="match status" value="1"/>
</dbReference>
<dbReference type="Gene3D" id="6.10.250.3250">
    <property type="match status" value="1"/>
</dbReference>
<name>A0A673UTE5_SURSU</name>
<reference evidence="1 2" key="1">
    <citation type="submission" date="2019-05" db="EMBL/GenBank/DDBJ databases">
        <title>A Chromosome-scale Meerkat (S. suricatta) Genome Assembly.</title>
        <authorList>
            <person name="Dudchenko O."/>
            <person name="Lieberman Aiden E."/>
            <person name="Tung J."/>
            <person name="Barreiro L.B."/>
            <person name="Clutton-Brock T.H."/>
        </authorList>
    </citation>
    <scope>NUCLEOTIDE SEQUENCE [LARGE SCALE GENOMIC DNA]</scope>
</reference>
<accession>A0A673UTE5</accession>
<dbReference type="Ensembl" id="ENSSSUT00005032819.1">
    <property type="protein sequence ID" value="ENSSSUP00005028753.1"/>
    <property type="gene ID" value="ENSSSUG00005018557.1"/>
</dbReference>
<evidence type="ECO:0000313" key="2">
    <source>
        <dbReference type="Proteomes" id="UP000472268"/>
    </source>
</evidence>
<reference evidence="1" key="3">
    <citation type="submission" date="2025-09" db="UniProtKB">
        <authorList>
            <consortium name="Ensembl"/>
        </authorList>
    </citation>
    <scope>IDENTIFICATION</scope>
</reference>
<dbReference type="InterPro" id="IPR036899">
    <property type="entry name" value="Ribosomal_uL13_sf"/>
</dbReference>
<proteinExistence type="predicted"/>
<reference evidence="1" key="2">
    <citation type="submission" date="2025-08" db="UniProtKB">
        <authorList>
            <consortium name="Ensembl"/>
        </authorList>
    </citation>
    <scope>IDENTIFICATION</scope>
</reference>
<evidence type="ECO:0000313" key="1">
    <source>
        <dbReference type="Ensembl" id="ENSSSUP00005028753.1"/>
    </source>
</evidence>
<protein>
    <recommendedName>
        <fullName evidence="3">60S ribosomal protein L13a</fullName>
    </recommendedName>
</protein>
<dbReference type="GO" id="GO:0003735">
    <property type="term" value="F:structural constituent of ribosome"/>
    <property type="evidence" value="ECO:0007669"/>
    <property type="project" value="InterPro"/>
</dbReference>
<dbReference type="GO" id="GO:0006412">
    <property type="term" value="P:translation"/>
    <property type="evidence" value="ECO:0007669"/>
    <property type="project" value="InterPro"/>
</dbReference>
<keyword evidence="2" id="KW-1185">Reference proteome</keyword>
<dbReference type="Proteomes" id="UP000472268">
    <property type="component" value="Chromosome 12"/>
</dbReference>
<dbReference type="GO" id="GO:0005840">
    <property type="term" value="C:ribosome"/>
    <property type="evidence" value="ECO:0007669"/>
    <property type="project" value="InterPro"/>
</dbReference>
<dbReference type="Gene3D" id="3.90.1180.10">
    <property type="entry name" value="Ribosomal protein L13"/>
    <property type="match status" value="1"/>
</dbReference>
<dbReference type="AlphaFoldDB" id="A0A673UTE5"/>
<evidence type="ECO:0008006" key="3">
    <source>
        <dbReference type="Google" id="ProtNLM"/>
    </source>
</evidence>
<organism evidence="1 2">
    <name type="scientific">Suricata suricatta</name>
    <name type="common">Meerkat</name>
    <dbReference type="NCBI Taxonomy" id="37032"/>
    <lineage>
        <taxon>Eukaryota</taxon>
        <taxon>Metazoa</taxon>
        <taxon>Chordata</taxon>
        <taxon>Craniata</taxon>
        <taxon>Vertebrata</taxon>
        <taxon>Euteleostomi</taxon>
        <taxon>Mammalia</taxon>
        <taxon>Eutheria</taxon>
        <taxon>Laurasiatheria</taxon>
        <taxon>Carnivora</taxon>
        <taxon>Feliformia</taxon>
        <taxon>Herpestidae</taxon>
        <taxon>Suricata</taxon>
    </lineage>
</organism>
<sequence length="160" mass="18477">MRTLAGQTQTSFPRRLLKVAEGQVLVLCGRYYLLGCLAAVMATQVLHQHFCNFYKNKLKYLALLHKQMNTNPFCGSYHFGAPKWIFWWTARCMPPHKTSQGRAILDCLRFAYLGLLAHEVGWKYWAVTATLDAKRKKAEKNLEKKIDRYTEVLKTHGLLA</sequence>